<protein>
    <recommendedName>
        <fullName evidence="3">RNase H type-1 domain-containing protein</fullName>
    </recommendedName>
</protein>
<dbReference type="EMBL" id="CM027683">
    <property type="protein sequence ID" value="KAG0534410.1"/>
    <property type="molecule type" value="Genomic_DNA"/>
</dbReference>
<evidence type="ECO:0000313" key="1">
    <source>
        <dbReference type="EMBL" id="KAG0534410.1"/>
    </source>
</evidence>
<name>A0A921R6X0_SORBI</name>
<dbReference type="Proteomes" id="UP000807115">
    <property type="component" value="Chromosome 4"/>
</dbReference>
<gene>
    <name evidence="1" type="ORF">BDA96_04G278000</name>
</gene>
<evidence type="ECO:0000313" key="2">
    <source>
        <dbReference type="Proteomes" id="UP000807115"/>
    </source>
</evidence>
<dbReference type="AlphaFoldDB" id="A0A921R6X0"/>
<comment type="caution">
    <text evidence="1">The sequence shown here is derived from an EMBL/GenBank/DDBJ whole genome shotgun (WGS) entry which is preliminary data.</text>
</comment>
<accession>A0A921R6X0</accession>
<reference evidence="1" key="1">
    <citation type="journal article" date="2019" name="BMC Genomics">
        <title>A new reference genome for Sorghum bicolor reveals high levels of sequence similarity between sweet and grain genotypes: implications for the genetics of sugar metabolism.</title>
        <authorList>
            <person name="Cooper E.A."/>
            <person name="Brenton Z.W."/>
            <person name="Flinn B.S."/>
            <person name="Jenkins J."/>
            <person name="Shu S."/>
            <person name="Flowers D."/>
            <person name="Luo F."/>
            <person name="Wang Y."/>
            <person name="Xia P."/>
            <person name="Barry K."/>
            <person name="Daum C."/>
            <person name="Lipzen A."/>
            <person name="Yoshinaga Y."/>
            <person name="Schmutz J."/>
            <person name="Saski C."/>
            <person name="Vermerris W."/>
            <person name="Kresovich S."/>
        </authorList>
    </citation>
    <scope>NUCLEOTIDE SEQUENCE</scope>
</reference>
<evidence type="ECO:0008006" key="3">
    <source>
        <dbReference type="Google" id="ProtNLM"/>
    </source>
</evidence>
<sequence length="103" mass="11747">MRQQLAVQSSAMEAVSLILAEKETAITLMVITLWSLWTKRNAIRDCQPQRLPSPQRPVMRARRNRPPEGFLKLNCDTSFLKESMSGSWGFLIRDHDGYVVITG</sequence>
<organism evidence="1 2">
    <name type="scientific">Sorghum bicolor</name>
    <name type="common">Sorghum</name>
    <name type="synonym">Sorghum vulgare</name>
    <dbReference type="NCBI Taxonomy" id="4558"/>
    <lineage>
        <taxon>Eukaryota</taxon>
        <taxon>Viridiplantae</taxon>
        <taxon>Streptophyta</taxon>
        <taxon>Embryophyta</taxon>
        <taxon>Tracheophyta</taxon>
        <taxon>Spermatophyta</taxon>
        <taxon>Magnoliopsida</taxon>
        <taxon>Liliopsida</taxon>
        <taxon>Poales</taxon>
        <taxon>Poaceae</taxon>
        <taxon>PACMAD clade</taxon>
        <taxon>Panicoideae</taxon>
        <taxon>Andropogonodae</taxon>
        <taxon>Andropogoneae</taxon>
        <taxon>Sorghinae</taxon>
        <taxon>Sorghum</taxon>
    </lineage>
</organism>
<reference evidence="1" key="2">
    <citation type="submission" date="2020-10" db="EMBL/GenBank/DDBJ databases">
        <authorList>
            <person name="Cooper E.A."/>
            <person name="Brenton Z.W."/>
            <person name="Flinn B.S."/>
            <person name="Jenkins J."/>
            <person name="Shu S."/>
            <person name="Flowers D."/>
            <person name="Luo F."/>
            <person name="Wang Y."/>
            <person name="Xia P."/>
            <person name="Barry K."/>
            <person name="Daum C."/>
            <person name="Lipzen A."/>
            <person name="Yoshinaga Y."/>
            <person name="Schmutz J."/>
            <person name="Saski C."/>
            <person name="Vermerris W."/>
            <person name="Kresovich S."/>
        </authorList>
    </citation>
    <scope>NUCLEOTIDE SEQUENCE</scope>
</reference>
<proteinExistence type="predicted"/>